<evidence type="ECO:0000313" key="3">
    <source>
        <dbReference type="Proteomes" id="UP000016986"/>
    </source>
</evidence>
<proteinExistence type="predicted"/>
<dbReference type="Proteomes" id="UP000016986">
    <property type="component" value="Unassembled WGS sequence"/>
</dbReference>
<dbReference type="PANTHER" id="PTHR30015:SF7">
    <property type="entry name" value="TYPE IV METHYL-DIRECTED RESTRICTION ENZYME ECOKMRR"/>
    <property type="match status" value="1"/>
</dbReference>
<dbReference type="EMBL" id="BATA01000024">
    <property type="protein sequence ID" value="GAD52487.1"/>
    <property type="molecule type" value="Genomic_DNA"/>
</dbReference>
<dbReference type="InterPro" id="IPR011856">
    <property type="entry name" value="tRNA_endonuc-like_dom_sf"/>
</dbReference>
<dbReference type="SUPFAM" id="SSF52980">
    <property type="entry name" value="Restriction endonuclease-like"/>
    <property type="match status" value="1"/>
</dbReference>
<organism evidence="2 3">
    <name type="scientific">Halarchaeum acidiphilum MH1-52-1</name>
    <dbReference type="NCBI Taxonomy" id="1261545"/>
    <lineage>
        <taxon>Archaea</taxon>
        <taxon>Methanobacteriati</taxon>
        <taxon>Methanobacteriota</taxon>
        <taxon>Stenosarchaea group</taxon>
        <taxon>Halobacteria</taxon>
        <taxon>Halobacteriales</taxon>
        <taxon>Halobacteriaceae</taxon>
    </lineage>
</organism>
<reference evidence="2 3" key="1">
    <citation type="submission" date="2013-09" db="EMBL/GenBank/DDBJ databases">
        <title>Whole genome sequencing of Halarchaeum acidiphilum strain MH1-52-1.</title>
        <authorList>
            <person name="Shimane Y."/>
            <person name="Minegishi H."/>
            <person name="Nishi S."/>
            <person name="Echigo A."/>
            <person name="Shuto A."/>
            <person name="Konishi M."/>
            <person name="Ito T."/>
            <person name="Ohkuma M."/>
            <person name="Ohta Y."/>
            <person name="Nagano Y."/>
            <person name="Tsubouchi T."/>
            <person name="Mori K."/>
            <person name="Usui K."/>
            <person name="Kamekura M."/>
            <person name="Usami R."/>
            <person name="Takaki Y."/>
            <person name="Hatada Y."/>
        </authorList>
    </citation>
    <scope>NUCLEOTIDE SEQUENCE [LARGE SCALE GENOMIC DNA]</scope>
    <source>
        <strain evidence="2 3">JCM 16109</strain>
    </source>
</reference>
<dbReference type="GO" id="GO:0003677">
    <property type="term" value="F:DNA binding"/>
    <property type="evidence" value="ECO:0007669"/>
    <property type="project" value="InterPro"/>
</dbReference>
<dbReference type="PANTHER" id="PTHR30015">
    <property type="entry name" value="MRR RESTRICTION SYSTEM PROTEIN"/>
    <property type="match status" value="1"/>
</dbReference>
<dbReference type="GO" id="GO:0009307">
    <property type="term" value="P:DNA restriction-modification system"/>
    <property type="evidence" value="ECO:0007669"/>
    <property type="project" value="InterPro"/>
</dbReference>
<evidence type="ECO:0000313" key="2">
    <source>
        <dbReference type="EMBL" id="GAD52487.1"/>
    </source>
</evidence>
<dbReference type="Pfam" id="PF04471">
    <property type="entry name" value="Mrr_cat"/>
    <property type="match status" value="1"/>
</dbReference>
<dbReference type="eggNOG" id="arCOG02777">
    <property type="taxonomic scope" value="Archaea"/>
</dbReference>
<dbReference type="Gene3D" id="3.40.1350.10">
    <property type="match status" value="1"/>
</dbReference>
<gene>
    <name evidence="2" type="ORF">MBEHAL_1247</name>
</gene>
<protein>
    <submittedName>
        <fullName evidence="2">Mrr restriction system protein homolog</fullName>
    </submittedName>
</protein>
<accession>U2YUP8</accession>
<keyword evidence="3" id="KW-1185">Reference proteome</keyword>
<sequence>MMEDVFRNLGYENVRQAEKTADEGRDVIMEEVVDGQRRAIVVECKHTETVGRPVVQKLHSAIATFDFDGPKRGMVATTGRFTNPAQEYATRLQQNADPHPIELLDGEDLREIADDIGLDLYNGRIEILCDETLRPYDPAAEVDAPVTEAFRDIENIEAADLPTPHSAVTFRPVVAVTADTNAVFETSVGVIHRINERTRFVVHAERGQPQVAADDVATLVTETLHATVELDTDRFGEVFDEVEARRFGQTQTEYKEWAVERLQQHHTTTVTYTGDNNVTYNKTCEPNRSDISVQSIEPVYLPEVRQTTEIQEYTYPYEYFAAGPSRVTVEDGIHRCVHCETSGVDEVIKELAGRVLLTERMHPRDLLLQERLCSTMSAKGQLRRFENRAQLLRHISEETGTDIDTLWDEYEAQVE</sequence>
<dbReference type="AlphaFoldDB" id="U2YUP8"/>
<dbReference type="InterPro" id="IPR011335">
    <property type="entry name" value="Restrct_endonuc-II-like"/>
</dbReference>
<name>U2YUP8_9EURY</name>
<dbReference type="GO" id="GO:0015666">
    <property type="term" value="F:restriction endodeoxyribonuclease activity"/>
    <property type="evidence" value="ECO:0007669"/>
    <property type="project" value="TreeGrafter"/>
</dbReference>
<comment type="caution">
    <text evidence="2">The sequence shown here is derived from an EMBL/GenBank/DDBJ whole genome shotgun (WGS) entry which is preliminary data.</text>
</comment>
<evidence type="ECO:0000259" key="1">
    <source>
        <dbReference type="Pfam" id="PF04471"/>
    </source>
</evidence>
<dbReference type="InterPro" id="IPR007560">
    <property type="entry name" value="Restrct_endonuc_IV_Mrr"/>
</dbReference>
<dbReference type="InterPro" id="IPR052906">
    <property type="entry name" value="Type_IV_Methyl-Rstrct_Enzyme"/>
</dbReference>
<feature type="domain" description="Restriction endonuclease type IV Mrr" evidence="1">
    <location>
        <begin position="2"/>
        <end position="112"/>
    </location>
</feature>